<dbReference type="PROSITE" id="PS51257">
    <property type="entry name" value="PROKAR_LIPOPROTEIN"/>
    <property type="match status" value="1"/>
</dbReference>
<dbReference type="Proteomes" id="UP000009026">
    <property type="component" value="Chromosome"/>
</dbReference>
<reference evidence="1 2" key="1">
    <citation type="journal article" date="2016" name="PLoS ONE">
        <title>Complete Genome Sequence and Comparative Genomics of a Novel Myxobacterium Myxococcus hansupus.</title>
        <authorList>
            <person name="Sharma G."/>
            <person name="Narwani T."/>
            <person name="Subramanian S."/>
        </authorList>
    </citation>
    <scope>NUCLEOTIDE SEQUENCE [LARGE SCALE GENOMIC DNA]</scope>
    <source>
        <strain evidence="2">mixupus</strain>
    </source>
</reference>
<organism evidence="1 2">
    <name type="scientific">Pseudomyxococcus hansupus</name>
    <dbReference type="NCBI Taxonomy" id="1297742"/>
    <lineage>
        <taxon>Bacteria</taxon>
        <taxon>Pseudomonadati</taxon>
        <taxon>Myxococcota</taxon>
        <taxon>Myxococcia</taxon>
        <taxon>Myxococcales</taxon>
        <taxon>Cystobacterineae</taxon>
        <taxon>Myxococcaceae</taxon>
        <taxon>Pseudomyxococcus</taxon>
    </lineage>
</organism>
<name>A0A0H4XEI9_9BACT</name>
<dbReference type="AlphaFoldDB" id="A0A0H4XEI9"/>
<dbReference type="EMBL" id="CP012109">
    <property type="protein sequence ID" value="AKQ66517.1"/>
    <property type="molecule type" value="Genomic_DNA"/>
</dbReference>
<evidence type="ECO:0008006" key="3">
    <source>
        <dbReference type="Google" id="ProtNLM"/>
    </source>
</evidence>
<evidence type="ECO:0000313" key="2">
    <source>
        <dbReference type="Proteomes" id="UP000009026"/>
    </source>
</evidence>
<dbReference type="RefSeq" id="WP_002640561.1">
    <property type="nucleotide sequence ID" value="NZ_CP012109.1"/>
</dbReference>
<protein>
    <recommendedName>
        <fullName evidence="3">Lipoprotein</fullName>
    </recommendedName>
</protein>
<dbReference type="OrthoDB" id="5514530at2"/>
<keyword evidence="2" id="KW-1185">Reference proteome</keyword>
<dbReference type="PATRIC" id="fig|1297742.4.peg.3458"/>
<sequence>MQRHVIGALLAGVLIAGCGGVEVDEDAALETRRDELPACLGQDYTITYYTDASHSTWRGTLTCGCGYDQSILYGFRSSHFEKVYQCN</sequence>
<accession>A0A0H4XEI9</accession>
<evidence type="ECO:0000313" key="1">
    <source>
        <dbReference type="EMBL" id="AKQ66517.1"/>
    </source>
</evidence>
<proteinExistence type="predicted"/>
<gene>
    <name evidence="1" type="ORF">A176_003429</name>
</gene>
<dbReference type="KEGG" id="mym:A176_003429"/>